<dbReference type="GeneID" id="28542670"/>
<dbReference type="Proteomes" id="UP000032427">
    <property type="component" value="Chromosome 2"/>
</dbReference>
<dbReference type="GO" id="GO:1902201">
    <property type="term" value="P:negative regulation of bacterial-type flagellum-dependent cell motility"/>
    <property type="evidence" value="ECO:0007669"/>
    <property type="project" value="TreeGrafter"/>
</dbReference>
<dbReference type="Pfam" id="PF00990">
    <property type="entry name" value="GGDEF"/>
    <property type="match status" value="1"/>
</dbReference>
<evidence type="ECO:0000256" key="1">
    <source>
        <dbReference type="ARBA" id="ARBA00001946"/>
    </source>
</evidence>
<dbReference type="STRING" id="80852.AWOD_II_0421"/>
<dbReference type="Gene3D" id="3.30.70.270">
    <property type="match status" value="1"/>
</dbReference>
<dbReference type="InterPro" id="IPR050469">
    <property type="entry name" value="Diguanylate_Cyclase"/>
</dbReference>
<reference evidence="6" key="1">
    <citation type="submission" date="2014-09" db="EMBL/GenBank/DDBJ databases">
        <authorList>
            <person name="Hjerde E."/>
        </authorList>
    </citation>
    <scope>NUCLEOTIDE SEQUENCE [LARGE SCALE GENOMIC DNA]</scope>
    <source>
        <strain evidence="6">06/09/139</strain>
    </source>
</reference>
<accession>A0A090I6G5</accession>
<dbReference type="NCBIfam" id="TIGR00254">
    <property type="entry name" value="GGDEF"/>
    <property type="match status" value="1"/>
</dbReference>
<keyword evidence="6" id="KW-1185">Reference proteome</keyword>
<dbReference type="Gene3D" id="1.25.40.10">
    <property type="entry name" value="Tetratricopeptide repeat domain"/>
    <property type="match status" value="1"/>
</dbReference>
<evidence type="ECO:0000256" key="2">
    <source>
        <dbReference type="ARBA" id="ARBA00012528"/>
    </source>
</evidence>
<gene>
    <name evidence="5" type="ORF">AWOD_II_0421</name>
</gene>
<evidence type="ECO:0000259" key="4">
    <source>
        <dbReference type="PROSITE" id="PS50887"/>
    </source>
</evidence>
<feature type="domain" description="GGDEF" evidence="4">
    <location>
        <begin position="397"/>
        <end position="527"/>
    </location>
</feature>
<dbReference type="InterPro" id="IPR043128">
    <property type="entry name" value="Rev_trsase/Diguanyl_cyclase"/>
</dbReference>
<dbReference type="SUPFAM" id="SSF48452">
    <property type="entry name" value="TPR-like"/>
    <property type="match status" value="1"/>
</dbReference>
<sequence>MNSLLNKIAKYDIDLMKLNSQQCLDFWLIVAEHLTENDAEKAYALLMCSEYTVEFNQTEKSIQYLQQALLLLSLPKDIDIMLNIYSALSYRYTDSGNYTKALEHLHSLFTLAVEHGDCEFYVQAILGVGNLCSIYGDHLKALRYYQKLESLSSTIQSNNLALRYRLYTIACLLELNRLSKAKDLLEECKELKYVSDDPQLSFQVMLYSAKLLRLQNKPQAALEQLIIYRKENPDQHSFPWLNKLFAIEASYCLIKLQRGEIADVLISHQLKRTKKYSQGYYIRQLLEVKSDALACFKNFSGALECEKEAQKLTVNIIKNFPINDLGGNFLRRLTRLELQLRLNISESENLKLKEVSDQQKDTVAKLQQDVFHDSLTQLYNRRWFESTFLKEIVPSVNNYQLLVIDIDDFKSINDEYSHLTGDVVLKLIGRILQQSRSSKDYIVRYGGEEFLLIIPSDDIQAGKTTAEKCRLAIANFNWKETLDERAITVSIGLTVHKKQEDYKATFLRADKALYQAKRSGKNKVCVY</sequence>
<dbReference type="GO" id="GO:0052621">
    <property type="term" value="F:diguanylate cyclase activity"/>
    <property type="evidence" value="ECO:0007669"/>
    <property type="project" value="UniProtKB-EC"/>
</dbReference>
<dbReference type="CDD" id="cd01949">
    <property type="entry name" value="GGDEF"/>
    <property type="match status" value="1"/>
</dbReference>
<name>A0A090I6G5_9GAMM</name>
<proteinExistence type="predicted"/>
<evidence type="ECO:0000313" key="5">
    <source>
        <dbReference type="EMBL" id="CED57066.1"/>
    </source>
</evidence>
<comment type="cofactor">
    <cofactor evidence="1">
        <name>Mg(2+)</name>
        <dbReference type="ChEBI" id="CHEBI:18420"/>
    </cofactor>
</comment>
<evidence type="ECO:0000313" key="6">
    <source>
        <dbReference type="Proteomes" id="UP000032427"/>
    </source>
</evidence>
<dbReference type="PROSITE" id="PS50887">
    <property type="entry name" value="GGDEF"/>
    <property type="match status" value="1"/>
</dbReference>
<protein>
    <recommendedName>
        <fullName evidence="2">diguanylate cyclase</fullName>
        <ecNumber evidence="2">2.7.7.65</ecNumber>
    </recommendedName>
</protein>
<dbReference type="GO" id="GO:0005886">
    <property type="term" value="C:plasma membrane"/>
    <property type="evidence" value="ECO:0007669"/>
    <property type="project" value="TreeGrafter"/>
</dbReference>
<organism evidence="5 6">
    <name type="scientific">Aliivibrio wodanis</name>
    <dbReference type="NCBI Taxonomy" id="80852"/>
    <lineage>
        <taxon>Bacteria</taxon>
        <taxon>Pseudomonadati</taxon>
        <taxon>Pseudomonadota</taxon>
        <taxon>Gammaproteobacteria</taxon>
        <taxon>Vibrionales</taxon>
        <taxon>Vibrionaceae</taxon>
        <taxon>Aliivibrio</taxon>
    </lineage>
</organism>
<dbReference type="GO" id="GO:0043709">
    <property type="term" value="P:cell adhesion involved in single-species biofilm formation"/>
    <property type="evidence" value="ECO:0007669"/>
    <property type="project" value="TreeGrafter"/>
</dbReference>
<dbReference type="SUPFAM" id="SSF55073">
    <property type="entry name" value="Nucleotide cyclase"/>
    <property type="match status" value="1"/>
</dbReference>
<dbReference type="EMBL" id="LN554847">
    <property type="protein sequence ID" value="CED57066.1"/>
    <property type="molecule type" value="Genomic_DNA"/>
</dbReference>
<dbReference type="EC" id="2.7.7.65" evidence="2"/>
<dbReference type="HOGENOM" id="CLU_516725_0_0_6"/>
<dbReference type="InterPro" id="IPR029787">
    <property type="entry name" value="Nucleotide_cyclase"/>
</dbReference>
<dbReference type="AlphaFoldDB" id="A0A090I6G5"/>
<comment type="catalytic activity">
    <reaction evidence="3">
        <text>2 GTP = 3',3'-c-di-GMP + 2 diphosphate</text>
        <dbReference type="Rhea" id="RHEA:24898"/>
        <dbReference type="ChEBI" id="CHEBI:33019"/>
        <dbReference type="ChEBI" id="CHEBI:37565"/>
        <dbReference type="ChEBI" id="CHEBI:58805"/>
        <dbReference type="EC" id="2.7.7.65"/>
    </reaction>
</comment>
<evidence type="ECO:0000256" key="3">
    <source>
        <dbReference type="ARBA" id="ARBA00034247"/>
    </source>
</evidence>
<dbReference type="KEGG" id="awd:AWOD_II_0421"/>
<dbReference type="FunFam" id="3.30.70.270:FF:000001">
    <property type="entry name" value="Diguanylate cyclase domain protein"/>
    <property type="match status" value="1"/>
</dbReference>
<dbReference type="PANTHER" id="PTHR45138:SF9">
    <property type="entry name" value="DIGUANYLATE CYCLASE DGCM-RELATED"/>
    <property type="match status" value="1"/>
</dbReference>
<dbReference type="InterPro" id="IPR011990">
    <property type="entry name" value="TPR-like_helical_dom_sf"/>
</dbReference>
<dbReference type="PATRIC" id="fig|80852.17.peg.3183"/>
<dbReference type="InterPro" id="IPR000160">
    <property type="entry name" value="GGDEF_dom"/>
</dbReference>
<dbReference type="SMART" id="SM00267">
    <property type="entry name" value="GGDEF"/>
    <property type="match status" value="1"/>
</dbReference>
<dbReference type="OrthoDB" id="6191081at2"/>
<dbReference type="PANTHER" id="PTHR45138">
    <property type="entry name" value="REGULATORY COMPONENTS OF SENSORY TRANSDUCTION SYSTEM"/>
    <property type="match status" value="1"/>
</dbReference>